<dbReference type="RefSeq" id="WP_192819721.1">
    <property type="nucleotide sequence ID" value="NZ_CP062310.1"/>
</dbReference>
<dbReference type="PIRSF" id="PIRSF005856">
    <property type="entry name" value="Rad51"/>
    <property type="match status" value="1"/>
</dbReference>
<evidence type="ECO:0000259" key="12">
    <source>
        <dbReference type="PROSITE" id="PS50162"/>
    </source>
</evidence>
<dbReference type="NCBIfam" id="NF003301">
    <property type="entry name" value="PRK04301.1"/>
    <property type="match status" value="1"/>
</dbReference>
<evidence type="ECO:0000256" key="3">
    <source>
        <dbReference type="ARBA" id="ARBA00022741"/>
    </source>
</evidence>
<dbReference type="GO" id="GO:0003684">
    <property type="term" value="F:damaged DNA binding"/>
    <property type="evidence" value="ECO:0007669"/>
    <property type="project" value="UniProtKB-UniRule"/>
</dbReference>
<evidence type="ECO:0000256" key="7">
    <source>
        <dbReference type="ARBA" id="ARBA00023172"/>
    </source>
</evidence>
<dbReference type="GO" id="GO:0006310">
    <property type="term" value="P:DNA recombination"/>
    <property type="evidence" value="ECO:0007669"/>
    <property type="project" value="UniProtKB-UniRule"/>
</dbReference>
<feature type="binding site" evidence="9">
    <location>
        <begin position="154"/>
        <end position="161"/>
    </location>
    <ligand>
        <name>ATP</name>
        <dbReference type="ChEBI" id="CHEBI:30616"/>
    </ligand>
</feature>
<dbReference type="Proteomes" id="UP000594121">
    <property type="component" value="Chromosome"/>
</dbReference>
<proteinExistence type="inferred from homology"/>
<keyword evidence="3 9" id="KW-0547">Nucleotide-binding</keyword>
<dbReference type="GO" id="GO:0140664">
    <property type="term" value="F:ATP-dependent DNA damage sensor activity"/>
    <property type="evidence" value="ECO:0007669"/>
    <property type="project" value="InterPro"/>
</dbReference>
<dbReference type="PANTHER" id="PTHR22942:SF30">
    <property type="entry name" value="MEIOTIC RECOMBINATION PROTEIN DMC1_LIM15 HOMOLOG"/>
    <property type="match status" value="1"/>
</dbReference>
<dbReference type="KEGG" id="thel:IG193_02665"/>
<dbReference type="SUPFAM" id="SSF47794">
    <property type="entry name" value="Rad51 N-terminal domain-like"/>
    <property type="match status" value="1"/>
</dbReference>
<evidence type="ECO:0000256" key="1">
    <source>
        <dbReference type="ARBA" id="ARBA00008050"/>
    </source>
</evidence>
<evidence type="ECO:0000256" key="10">
    <source>
        <dbReference type="PIRNR" id="PIRNR005856"/>
    </source>
</evidence>
<dbReference type="Pfam" id="PF14520">
    <property type="entry name" value="HHH_5"/>
    <property type="match status" value="1"/>
</dbReference>
<dbReference type="GeneID" id="59148763"/>
<dbReference type="PROSITE" id="PS50162">
    <property type="entry name" value="RECA_2"/>
    <property type="match status" value="1"/>
</dbReference>
<dbReference type="GO" id="GO:0005524">
    <property type="term" value="F:ATP binding"/>
    <property type="evidence" value="ECO:0007669"/>
    <property type="project" value="UniProtKB-UniRule"/>
</dbReference>
<gene>
    <name evidence="9 14" type="primary">radA</name>
    <name evidence="14" type="ORF">IG193_02665</name>
</gene>
<dbReference type="SUPFAM" id="SSF52540">
    <property type="entry name" value="P-loop containing nucleoside triphosphate hydrolases"/>
    <property type="match status" value="1"/>
</dbReference>
<dbReference type="PANTHER" id="PTHR22942">
    <property type="entry name" value="RECA/RAD51/RADA DNA STRAND-PAIRING FAMILY MEMBER"/>
    <property type="match status" value="1"/>
</dbReference>
<dbReference type="EMBL" id="CP062310">
    <property type="protein sequence ID" value="QOJ79749.1"/>
    <property type="molecule type" value="Genomic_DNA"/>
</dbReference>
<evidence type="ECO:0000313" key="14">
    <source>
        <dbReference type="EMBL" id="QOJ79749.1"/>
    </source>
</evidence>
<dbReference type="InParanoid" id="A0A7L9FJ01"/>
<dbReference type="FunFam" id="3.40.50.300:FF:002052">
    <property type="entry name" value="DNA repair protein RAD51 homolog"/>
    <property type="match status" value="1"/>
</dbReference>
<keyword evidence="6 9" id="KW-0238">DNA-binding</keyword>
<dbReference type="AlphaFoldDB" id="A0A7L9FJ01"/>
<evidence type="ECO:0000256" key="8">
    <source>
        <dbReference type="ARBA" id="ARBA00025684"/>
    </source>
</evidence>
<dbReference type="PROSITE" id="PS50163">
    <property type="entry name" value="RECA_3"/>
    <property type="match status" value="1"/>
</dbReference>
<feature type="compositionally biased region" description="Basic and acidic residues" evidence="11">
    <location>
        <begin position="7"/>
        <end position="19"/>
    </location>
</feature>
<accession>A0A7L9FJ01</accession>
<feature type="domain" description="RecA family profile 2" evidence="13">
    <location>
        <begin position="301"/>
        <end position="361"/>
    </location>
</feature>
<keyword evidence="5 9" id="KW-0067">ATP-binding</keyword>
<evidence type="ECO:0000256" key="9">
    <source>
        <dbReference type="HAMAP-Rule" id="MF_00348"/>
    </source>
</evidence>
<dbReference type="InterPro" id="IPR013632">
    <property type="entry name" value="Rad51_C"/>
</dbReference>
<name>A0A7L9FJ01_9CREN</name>
<reference evidence="14 15" key="1">
    <citation type="submission" date="2020-10" db="EMBL/GenBank/DDBJ databases">
        <title>Thermofilum lucidum 3507LT sp. nov. a novel member of Thermofilaceae family isolated from Chile hot spring, and proposal of description order Thermofilales.</title>
        <authorList>
            <person name="Zayulina K.S."/>
            <person name="Elcheninov A.G."/>
            <person name="Toshchakov S.V."/>
            <person name="Kublanov I.V."/>
        </authorList>
    </citation>
    <scope>NUCLEOTIDE SEQUENCE [LARGE SCALE GENOMIC DNA]</scope>
    <source>
        <strain evidence="14 15">3507LT</strain>
    </source>
</reference>
<dbReference type="SMART" id="SM00382">
    <property type="entry name" value="AAA"/>
    <property type="match status" value="1"/>
</dbReference>
<dbReference type="NCBIfam" id="TIGR02236">
    <property type="entry name" value="recomb_radA"/>
    <property type="match status" value="1"/>
</dbReference>
<sequence>MPKKSKGKAEEEVELREASSEASELDEIARGILQEDEAAEAFPEEVEGEEIRLEDLEGVGRITAQKLRAAGYYSVKDLAFASAHELALILGSEERAMAIIRAAQKLVSRGEEFITAKELFEKRKNIEYISTGVKSLDDLLEGGIEVGSLTELIGEFGAGKTQLCHQLSVIVQLPKEKGGLGARALYIDTEGTFRPERIIQIARARGLEPEKALENIIYARAYNSDHQMLLVDEAKKYIEKNNIRLIVVDSLINHFRSEYPGRENLASRQQKLNRHISQLHKLASLYNLAVVVTNQVMAAPDVFFGNPLRPAGGNIMAHGFTYRIWLRKAKEGKRIARIIDSPKHAEKEAAFAISEDGVTDV</sequence>
<evidence type="ECO:0000256" key="4">
    <source>
        <dbReference type="ARBA" id="ARBA00022763"/>
    </source>
</evidence>
<comment type="similarity">
    <text evidence="1 9 10">Belongs to the eukaryotic RecA-like protein family.</text>
</comment>
<evidence type="ECO:0000313" key="15">
    <source>
        <dbReference type="Proteomes" id="UP000594121"/>
    </source>
</evidence>
<feature type="region of interest" description="Disordered" evidence="11">
    <location>
        <begin position="1"/>
        <end position="22"/>
    </location>
</feature>
<evidence type="ECO:0000256" key="11">
    <source>
        <dbReference type="SAM" id="MobiDB-lite"/>
    </source>
</evidence>
<dbReference type="Gene3D" id="1.10.150.20">
    <property type="entry name" value="5' to 3' exonuclease, C-terminal subdomain"/>
    <property type="match status" value="1"/>
</dbReference>
<dbReference type="InterPro" id="IPR010995">
    <property type="entry name" value="DNA_repair_Rad51/TF_NusA_a-hlx"/>
</dbReference>
<evidence type="ECO:0000256" key="6">
    <source>
        <dbReference type="ARBA" id="ARBA00023125"/>
    </source>
</evidence>
<keyword evidence="15" id="KW-1185">Reference proteome</keyword>
<evidence type="ECO:0000256" key="5">
    <source>
        <dbReference type="ARBA" id="ARBA00022840"/>
    </source>
</evidence>
<dbReference type="InterPro" id="IPR003593">
    <property type="entry name" value="AAA+_ATPase"/>
</dbReference>
<dbReference type="InterPro" id="IPR011938">
    <property type="entry name" value="DNA_recomb/repair_RadA"/>
</dbReference>
<dbReference type="InterPro" id="IPR027417">
    <property type="entry name" value="P-loop_NTPase"/>
</dbReference>
<keyword evidence="4 9" id="KW-0227">DNA damage</keyword>
<dbReference type="Gene3D" id="3.40.50.300">
    <property type="entry name" value="P-loop containing nucleotide triphosphate hydrolases"/>
    <property type="match status" value="1"/>
</dbReference>
<keyword evidence="7 9" id="KW-0233">DNA recombination</keyword>
<evidence type="ECO:0000259" key="13">
    <source>
        <dbReference type="PROSITE" id="PS50163"/>
    </source>
</evidence>
<dbReference type="HAMAP" id="MF_00348">
    <property type="entry name" value="RadA_arch"/>
    <property type="match status" value="1"/>
</dbReference>
<feature type="domain" description="RecA family profile 1" evidence="12">
    <location>
        <begin position="125"/>
        <end position="296"/>
    </location>
</feature>
<dbReference type="GO" id="GO:0006281">
    <property type="term" value="P:DNA repair"/>
    <property type="evidence" value="ECO:0007669"/>
    <property type="project" value="UniProtKB-UniRule"/>
</dbReference>
<protein>
    <recommendedName>
        <fullName evidence="2 9">DNA repair and recombination protein RadA</fullName>
    </recommendedName>
</protein>
<evidence type="ECO:0000256" key="2">
    <source>
        <dbReference type="ARBA" id="ARBA00018144"/>
    </source>
</evidence>
<dbReference type="Pfam" id="PF08423">
    <property type="entry name" value="Rad51"/>
    <property type="match status" value="1"/>
</dbReference>
<dbReference type="InterPro" id="IPR020588">
    <property type="entry name" value="RecA_ATP-bd"/>
</dbReference>
<comment type="function">
    <text evidence="8 9 10">Involved in DNA repair and in homologous recombination. Binds and assemble on single-stranded DNA to form a nucleoprotein filament. Hydrolyzes ATP in a ssDNA-dependent manner and promotes DNA strand exchange between homologous DNA molecules.</text>
</comment>
<dbReference type="InterPro" id="IPR020587">
    <property type="entry name" value="RecA_monomer-monomer_interface"/>
</dbReference>
<dbReference type="FunCoup" id="A0A7L9FJ01">
    <property type="interactions" value="134"/>
</dbReference>
<organism evidence="14 15">
    <name type="scientific">Infirmifilum lucidum</name>
    <dbReference type="NCBI Taxonomy" id="2776706"/>
    <lineage>
        <taxon>Archaea</taxon>
        <taxon>Thermoproteota</taxon>
        <taxon>Thermoprotei</taxon>
        <taxon>Thermofilales</taxon>
        <taxon>Thermofilaceae</taxon>
        <taxon>Infirmifilum</taxon>
    </lineage>
</organism>
<dbReference type="InterPro" id="IPR016467">
    <property type="entry name" value="DNA_recomb/repair_RecA-like"/>
</dbReference>